<organism evidence="3 4">
    <name type="scientific">Peribacillus deserti</name>
    <dbReference type="NCBI Taxonomy" id="673318"/>
    <lineage>
        <taxon>Bacteria</taxon>
        <taxon>Bacillati</taxon>
        <taxon>Bacillota</taxon>
        <taxon>Bacilli</taxon>
        <taxon>Bacillales</taxon>
        <taxon>Bacillaceae</taxon>
        <taxon>Peribacillus</taxon>
    </lineage>
</organism>
<evidence type="ECO:0000256" key="2">
    <source>
        <dbReference type="SAM" id="Phobius"/>
    </source>
</evidence>
<feature type="transmembrane region" description="Helical" evidence="2">
    <location>
        <begin position="21"/>
        <end position="39"/>
    </location>
</feature>
<keyword evidence="2" id="KW-1133">Transmembrane helix</keyword>
<dbReference type="EMBL" id="JAFBFI010000014">
    <property type="protein sequence ID" value="MBM7693587.1"/>
    <property type="molecule type" value="Genomic_DNA"/>
</dbReference>
<reference evidence="3 4" key="1">
    <citation type="submission" date="2021-01" db="EMBL/GenBank/DDBJ databases">
        <title>Genomic Encyclopedia of Type Strains, Phase IV (KMG-IV): sequencing the most valuable type-strain genomes for metagenomic binning, comparative biology and taxonomic classification.</title>
        <authorList>
            <person name="Goeker M."/>
        </authorList>
    </citation>
    <scope>NUCLEOTIDE SEQUENCE [LARGE SCALE GENOMIC DNA]</scope>
    <source>
        <strain evidence="3 4">DSM 105482</strain>
    </source>
</reference>
<comment type="caution">
    <text evidence="3">The sequence shown here is derived from an EMBL/GenBank/DDBJ whole genome shotgun (WGS) entry which is preliminary data.</text>
</comment>
<gene>
    <name evidence="3" type="ORF">JOC77_003031</name>
</gene>
<feature type="region of interest" description="Disordered" evidence="1">
    <location>
        <begin position="45"/>
        <end position="68"/>
    </location>
</feature>
<proteinExistence type="predicted"/>
<dbReference type="Proteomes" id="UP000823486">
    <property type="component" value="Unassembled WGS sequence"/>
</dbReference>
<evidence type="ECO:0000313" key="3">
    <source>
        <dbReference type="EMBL" id="MBM7693587.1"/>
    </source>
</evidence>
<evidence type="ECO:0000256" key="1">
    <source>
        <dbReference type="SAM" id="MobiDB-lite"/>
    </source>
</evidence>
<keyword evidence="2" id="KW-0472">Membrane</keyword>
<sequence>MKSITKNKKRIRYNCKLASGRLFLMAALTFIVDFGTMLMDRKVRDSCGENGSRETPQAYNAEEAPGPSSLRCNQQVRLTELINIQ</sequence>
<accession>A0ABS2QK79</accession>
<name>A0ABS2QK79_9BACI</name>
<keyword evidence="2" id="KW-0812">Transmembrane</keyword>
<protein>
    <submittedName>
        <fullName evidence="3">Uncharacterized protein</fullName>
    </submittedName>
</protein>
<keyword evidence="4" id="KW-1185">Reference proteome</keyword>
<evidence type="ECO:0000313" key="4">
    <source>
        <dbReference type="Proteomes" id="UP000823486"/>
    </source>
</evidence>